<dbReference type="SUPFAM" id="SSF48452">
    <property type="entry name" value="TPR-like"/>
    <property type="match status" value="1"/>
</dbReference>
<evidence type="ECO:0000313" key="8">
    <source>
        <dbReference type="EMBL" id="PTX15260.1"/>
    </source>
</evidence>
<dbReference type="InterPro" id="IPR012944">
    <property type="entry name" value="SusD_RagB_dom"/>
</dbReference>
<dbReference type="RefSeq" id="WP_108212814.1">
    <property type="nucleotide sequence ID" value="NZ_QBKI01000008.1"/>
</dbReference>
<evidence type="ECO:0000259" key="6">
    <source>
        <dbReference type="Pfam" id="PF07980"/>
    </source>
</evidence>
<comment type="subcellular location">
    <subcellularLocation>
        <location evidence="1">Cell outer membrane</location>
    </subcellularLocation>
</comment>
<evidence type="ECO:0000256" key="2">
    <source>
        <dbReference type="ARBA" id="ARBA00006275"/>
    </source>
</evidence>
<comment type="caution">
    <text evidence="8">The sequence shown here is derived from an EMBL/GenBank/DDBJ whole genome shotgun (WGS) entry which is preliminary data.</text>
</comment>
<feature type="domain" description="RagB/SusD" evidence="6">
    <location>
        <begin position="380"/>
        <end position="487"/>
    </location>
</feature>
<dbReference type="Pfam" id="PF14322">
    <property type="entry name" value="SusD-like_3"/>
    <property type="match status" value="1"/>
</dbReference>
<keyword evidence="5" id="KW-0998">Cell outer membrane</keyword>
<keyword evidence="3" id="KW-0732">Signal</keyword>
<dbReference type="InterPro" id="IPR011990">
    <property type="entry name" value="TPR-like_helical_dom_sf"/>
</dbReference>
<evidence type="ECO:0000256" key="5">
    <source>
        <dbReference type="ARBA" id="ARBA00023237"/>
    </source>
</evidence>
<name>A0A2T5YEV4_9BACT</name>
<evidence type="ECO:0000313" key="9">
    <source>
        <dbReference type="Proteomes" id="UP000244225"/>
    </source>
</evidence>
<reference evidence="8 9" key="1">
    <citation type="submission" date="2018-04" db="EMBL/GenBank/DDBJ databases">
        <title>Genomic Encyclopedia of Archaeal and Bacterial Type Strains, Phase II (KMG-II): from individual species to whole genera.</title>
        <authorList>
            <person name="Goeker M."/>
        </authorList>
    </citation>
    <scope>NUCLEOTIDE SEQUENCE [LARGE SCALE GENOMIC DNA]</scope>
    <source>
        <strain evidence="8 9">DSM 100162</strain>
    </source>
</reference>
<accession>A0A2T5YEV4</accession>
<evidence type="ECO:0000256" key="4">
    <source>
        <dbReference type="ARBA" id="ARBA00023136"/>
    </source>
</evidence>
<dbReference type="OrthoDB" id="1100079at2"/>
<keyword evidence="4" id="KW-0472">Membrane</keyword>
<dbReference type="Proteomes" id="UP000244225">
    <property type="component" value="Unassembled WGS sequence"/>
</dbReference>
<keyword evidence="9" id="KW-1185">Reference proteome</keyword>
<dbReference type="AlphaFoldDB" id="A0A2T5YEV4"/>
<dbReference type="Pfam" id="PF07980">
    <property type="entry name" value="SusD_RagB"/>
    <property type="match status" value="1"/>
</dbReference>
<proteinExistence type="inferred from homology"/>
<sequence>MKKNLYIIGAAALTLSLSSCEKEYLDVKPSGDEISPEQLADAAAKDPSLLNGNIAGLYATMYNTGTGGTDLQHDDFGQKSWDIYMDMLSSDMVLAGATYGWYSSIAQYQDTKDYTQNEGYMPWRYYYRIIFGANTVIDALGGTDAEQTEPLQRHIMGQAKAMRAYAYFYLAQLYSPGYGTGSEKILPIYTNTQVPNQPKATSEEVYNLIVDDLTEAISYLEDFNRSSKDQIDQTVAKGLLAYALAARGTQADLQQVVTLTDDLIASGYRITNKGELYAQINPSTGALTNPQSGFNNVTTPSWMWGVDLTLANGLDLVSWWGQIDIFTYSYAWAGDPKTIDINLYNAIRKDDYRKNWFDPIGGGLEAAYKEDGYEEGDFDLMPLNKFFDPARKIGGQRNVITDYVYMRIEEMILLKAEAHARLGQEAQAKDALKMLMQNRFEEGAYAEYDSYLNGIGGQALKDEILLQTRIELWGEGKAYLAIKRNKVNVTRGENHIFLPGQTFAWDSDELTFEIPQAEVLNNPDLNK</sequence>
<feature type="domain" description="SusD-like N-terminal" evidence="7">
    <location>
        <begin position="102"/>
        <end position="247"/>
    </location>
</feature>
<evidence type="ECO:0000256" key="1">
    <source>
        <dbReference type="ARBA" id="ARBA00004442"/>
    </source>
</evidence>
<evidence type="ECO:0000259" key="7">
    <source>
        <dbReference type="Pfam" id="PF14322"/>
    </source>
</evidence>
<dbReference type="Gene3D" id="1.25.40.390">
    <property type="match status" value="1"/>
</dbReference>
<gene>
    <name evidence="8" type="ORF">C8N40_108152</name>
</gene>
<dbReference type="PROSITE" id="PS51257">
    <property type="entry name" value="PROKAR_LIPOPROTEIN"/>
    <property type="match status" value="1"/>
</dbReference>
<organism evidence="8 9">
    <name type="scientific">Pontibacter mucosus</name>
    <dbReference type="NCBI Taxonomy" id="1649266"/>
    <lineage>
        <taxon>Bacteria</taxon>
        <taxon>Pseudomonadati</taxon>
        <taxon>Bacteroidota</taxon>
        <taxon>Cytophagia</taxon>
        <taxon>Cytophagales</taxon>
        <taxon>Hymenobacteraceae</taxon>
        <taxon>Pontibacter</taxon>
    </lineage>
</organism>
<protein>
    <submittedName>
        <fullName evidence="8">SusD-like starch-binding protein associating with outer membrane</fullName>
    </submittedName>
</protein>
<dbReference type="InterPro" id="IPR033985">
    <property type="entry name" value="SusD-like_N"/>
</dbReference>
<evidence type="ECO:0000256" key="3">
    <source>
        <dbReference type="ARBA" id="ARBA00022729"/>
    </source>
</evidence>
<dbReference type="GO" id="GO:0009279">
    <property type="term" value="C:cell outer membrane"/>
    <property type="evidence" value="ECO:0007669"/>
    <property type="project" value="UniProtKB-SubCell"/>
</dbReference>
<comment type="similarity">
    <text evidence="2">Belongs to the SusD family.</text>
</comment>
<dbReference type="EMBL" id="QBKI01000008">
    <property type="protein sequence ID" value="PTX15260.1"/>
    <property type="molecule type" value="Genomic_DNA"/>
</dbReference>